<comment type="caution">
    <text evidence="2">The sequence shown here is derived from an EMBL/GenBank/DDBJ whole genome shotgun (WGS) entry which is preliminary data.</text>
</comment>
<evidence type="ECO:0000313" key="2">
    <source>
        <dbReference type="EMBL" id="EAU45535.1"/>
    </source>
</evidence>
<keyword evidence="1" id="KW-0812">Transmembrane</keyword>
<accession>Q0FMW7</accession>
<dbReference type="AlphaFoldDB" id="Q0FMW7"/>
<organism evidence="2 3">
    <name type="scientific">Salipiger bermudensis (strain DSM 26914 / JCM 13377 / KCTC 12554 / HTCC2601)</name>
    <name type="common">Pelagibaca bermudensis</name>
    <dbReference type="NCBI Taxonomy" id="314265"/>
    <lineage>
        <taxon>Bacteria</taxon>
        <taxon>Pseudomonadati</taxon>
        <taxon>Pseudomonadota</taxon>
        <taxon>Alphaproteobacteria</taxon>
        <taxon>Rhodobacterales</taxon>
        <taxon>Roseobacteraceae</taxon>
        <taxon>Salipiger</taxon>
    </lineage>
</organism>
<dbReference type="Proteomes" id="UP000006230">
    <property type="component" value="Unassembled WGS sequence"/>
</dbReference>
<feature type="transmembrane region" description="Helical" evidence="1">
    <location>
        <begin position="6"/>
        <end position="26"/>
    </location>
</feature>
<reference evidence="2 3" key="1">
    <citation type="journal article" date="2010" name="J. Bacteriol.">
        <title>Genome sequences of Pelagibaca bermudensis HTCC2601T and Maritimibacter alkaliphilus HTCC2654T, the type strains of two marine Roseobacter genera.</title>
        <authorList>
            <person name="Thrash J.C."/>
            <person name="Cho J.C."/>
            <person name="Ferriera S."/>
            <person name="Johnson J."/>
            <person name="Vergin K.L."/>
            <person name="Giovannoni S.J."/>
        </authorList>
    </citation>
    <scope>NUCLEOTIDE SEQUENCE [LARGE SCALE GENOMIC DNA]</scope>
    <source>
        <strain evidence="3">DSM 26914 / JCM 13377 / KCTC 12554 / HTCC2601</strain>
    </source>
</reference>
<dbReference type="Pfam" id="PF12966">
    <property type="entry name" value="AtpR"/>
    <property type="match status" value="1"/>
</dbReference>
<proteinExistence type="predicted"/>
<keyword evidence="1" id="KW-1133">Transmembrane helix</keyword>
<sequence length="90" mass="9545">MTPDLAYAALGLVSGFLVGLAHFASLRRLTALYLEGRAPKKAVVLQLLRLALVALVLFGLVQLGALPLLAGALGLVLGREVVVRRARRES</sequence>
<dbReference type="STRING" id="314265.R2601_18073"/>
<feature type="transmembrane region" description="Helical" evidence="1">
    <location>
        <begin position="47"/>
        <end position="70"/>
    </location>
</feature>
<evidence type="ECO:0000256" key="1">
    <source>
        <dbReference type="SAM" id="Phobius"/>
    </source>
</evidence>
<keyword evidence="1" id="KW-0472">Membrane</keyword>
<name>Q0FMW7_SALBH</name>
<dbReference type="HOGENOM" id="CLU_181332_1_0_5"/>
<evidence type="ECO:0008006" key="4">
    <source>
        <dbReference type="Google" id="ProtNLM"/>
    </source>
</evidence>
<keyword evidence="3" id="KW-1185">Reference proteome</keyword>
<evidence type="ECO:0000313" key="3">
    <source>
        <dbReference type="Proteomes" id="UP000006230"/>
    </source>
</evidence>
<dbReference type="RefSeq" id="WP_007797557.1">
    <property type="nucleotide sequence ID" value="NZ_DS022276.1"/>
</dbReference>
<gene>
    <name evidence="2" type="ORF">R2601_18073</name>
</gene>
<dbReference type="EMBL" id="AATQ01000025">
    <property type="protein sequence ID" value="EAU45535.1"/>
    <property type="molecule type" value="Genomic_DNA"/>
</dbReference>
<protein>
    <recommendedName>
        <fullName evidence="4">ATP synthase subunit I</fullName>
    </recommendedName>
</protein>
<dbReference type="InterPro" id="IPR017581">
    <property type="entry name" value="AtpR-like"/>
</dbReference>